<evidence type="ECO:0000313" key="3">
    <source>
        <dbReference type="Proteomes" id="UP000050535"/>
    </source>
</evidence>
<proteinExistence type="predicted"/>
<feature type="domain" description="CoA-binding" evidence="1">
    <location>
        <begin position="12"/>
        <end position="109"/>
    </location>
</feature>
<evidence type="ECO:0000259" key="1">
    <source>
        <dbReference type="SMART" id="SM00881"/>
    </source>
</evidence>
<keyword evidence="3" id="KW-1185">Reference proteome</keyword>
<dbReference type="Proteomes" id="UP000050535">
    <property type="component" value="Unassembled WGS sequence"/>
</dbReference>
<dbReference type="PANTHER" id="PTHR33303">
    <property type="entry name" value="CYTOPLASMIC PROTEIN-RELATED"/>
    <property type="match status" value="1"/>
</dbReference>
<reference evidence="3" key="1">
    <citation type="submission" date="2013-11" db="EMBL/GenBank/DDBJ databases">
        <authorList>
            <person name="Hoang H.T."/>
            <person name="Killian M.L."/>
            <person name="Madson D.M."/>
            <person name="Arruda P.H.E."/>
            <person name="Sun D."/>
            <person name="Schwartz K.J."/>
            <person name="Yoon K."/>
        </authorList>
    </citation>
    <scope>NUCLEOTIDE SEQUENCE [LARGE SCALE GENOMIC DNA]</scope>
    <source>
        <strain evidence="3">CDK2</strain>
    </source>
</reference>
<sequence>MPITDDDRLRDLLDADTIAVVGCSTTEGKAAHDVPRYLQAHGYRIVPINPFADEILGETAYDSLADVEPEIDLVDVFRPSEETPAVVEAVVDRHEARGDAGAVWLQLGIANDEAAELADTAGLDFVQDRCIKVDHGRLAASA</sequence>
<protein>
    <submittedName>
        <fullName evidence="2">Acetyl coenzyme A synthetase (ADP forming), alpha domain</fullName>
    </submittedName>
</protein>
<dbReference type="Gene3D" id="3.40.50.720">
    <property type="entry name" value="NAD(P)-binding Rossmann-like Domain"/>
    <property type="match status" value="1"/>
</dbReference>
<evidence type="ECO:0000313" key="2">
    <source>
        <dbReference type="EMBL" id="KPN31357.1"/>
    </source>
</evidence>
<dbReference type="InterPro" id="IPR036291">
    <property type="entry name" value="NAD(P)-bd_dom_sf"/>
</dbReference>
<dbReference type="SUPFAM" id="SSF51735">
    <property type="entry name" value="NAD(P)-binding Rossmann-fold domains"/>
    <property type="match status" value="1"/>
</dbReference>
<dbReference type="STRING" id="699431.SY89_02101"/>
<dbReference type="Pfam" id="PF13380">
    <property type="entry name" value="CoA_binding_2"/>
    <property type="match status" value="1"/>
</dbReference>
<accession>A0A0P7H018</accession>
<organism evidence="2 3">
    <name type="scientific">Halolamina pelagica</name>
    <dbReference type="NCBI Taxonomy" id="699431"/>
    <lineage>
        <taxon>Archaea</taxon>
        <taxon>Methanobacteriati</taxon>
        <taxon>Methanobacteriota</taxon>
        <taxon>Stenosarchaea group</taxon>
        <taxon>Halobacteria</taxon>
        <taxon>Halobacteriales</taxon>
        <taxon>Haloferacaceae</taxon>
    </lineage>
</organism>
<name>A0A0P7H018_9EURY</name>
<dbReference type="EMBL" id="LGUC01000001">
    <property type="protein sequence ID" value="KPN31357.1"/>
    <property type="molecule type" value="Genomic_DNA"/>
</dbReference>
<dbReference type="PATRIC" id="fig|699431.3.peg.2153"/>
<dbReference type="PANTHER" id="PTHR33303:SF2">
    <property type="entry name" value="COA-BINDING DOMAIN-CONTAINING PROTEIN"/>
    <property type="match status" value="1"/>
</dbReference>
<dbReference type="InterPro" id="IPR003781">
    <property type="entry name" value="CoA-bd"/>
</dbReference>
<gene>
    <name evidence="2" type="ORF">SY89_02101</name>
</gene>
<dbReference type="OrthoDB" id="42776at2157"/>
<dbReference type="RefSeq" id="WP_054584002.1">
    <property type="nucleotide sequence ID" value="NZ_LGUC01000001.1"/>
</dbReference>
<dbReference type="SMART" id="SM00881">
    <property type="entry name" value="CoA_binding"/>
    <property type="match status" value="1"/>
</dbReference>
<comment type="caution">
    <text evidence="2">The sequence shown here is derived from an EMBL/GenBank/DDBJ whole genome shotgun (WGS) entry which is preliminary data.</text>
</comment>
<dbReference type="AlphaFoldDB" id="A0A0P7H018"/>